<feature type="domain" description="PDEase" evidence="4">
    <location>
        <begin position="335"/>
        <end position="680"/>
    </location>
</feature>
<dbReference type="SMART" id="SM00065">
    <property type="entry name" value="GAF"/>
    <property type="match status" value="1"/>
</dbReference>
<name>A0ABM4D3V6_HYDVU</name>
<dbReference type="PRINTS" id="PR00387">
    <property type="entry name" value="PDIESTERASE1"/>
</dbReference>
<keyword evidence="5" id="KW-1185">Reference proteome</keyword>
<dbReference type="Pfam" id="PF01590">
    <property type="entry name" value="GAF"/>
    <property type="match status" value="1"/>
</dbReference>
<dbReference type="GeneID" id="100214201"/>
<dbReference type="CDD" id="cd00077">
    <property type="entry name" value="HDc"/>
    <property type="match status" value="1"/>
</dbReference>
<dbReference type="InterPro" id="IPR023088">
    <property type="entry name" value="PDEase"/>
</dbReference>
<dbReference type="SUPFAM" id="SSF109604">
    <property type="entry name" value="HD-domain/PDEase-like"/>
    <property type="match status" value="1"/>
</dbReference>
<protein>
    <submittedName>
        <fullName evidence="6 7">cGMP-dependent 3',5'-cyclic phosphodiesterase isoform X3</fullName>
    </submittedName>
</protein>
<dbReference type="Pfam" id="PF00233">
    <property type="entry name" value="PDEase_I"/>
    <property type="match status" value="1"/>
</dbReference>
<keyword evidence="1" id="KW-0140">cGMP</keyword>
<dbReference type="Proteomes" id="UP001652625">
    <property type="component" value="Chromosome 12"/>
</dbReference>
<evidence type="ECO:0000313" key="9">
    <source>
        <dbReference type="RefSeq" id="XP_065668947.1"/>
    </source>
</evidence>
<dbReference type="InterPro" id="IPR036971">
    <property type="entry name" value="PDEase_catalytic_dom_sf"/>
</dbReference>
<keyword evidence="3" id="KW-0378">Hydrolase</keyword>
<evidence type="ECO:0000256" key="3">
    <source>
        <dbReference type="ARBA" id="ARBA00022801"/>
    </source>
</evidence>
<sequence length="685" mass="77987">MNPGALFTKDIAELSRRLINKLTKEIVAESGVILLINKDNDELSSACFGNKHCVDEEYTTELSKSAFNEWFNHPKAFHFALTPHSPIAVEFKNLQVFFNIDFQIKNVLVAPCFKESDKELIAFFCLFNKLGTSSFSMPDLEFVLNFIENCKFILCNALDWKCQEVIQRQSKALLEISKNLFSNLDDISTLLNKIMEEARNLTKAERCSLFLVDHDNFELVAKVFDGIKTETPEVRIPINQGIAGHVACTGEMLNIKDAYSHPLFYPDVDAMTGFKTKHILCFPIRSVKDKIIGVAELCNKINGNSFTKFDEERTNAFAIFVGLSLVQSLLYKKATDAQQRSKLANELMLHHMRAPAIEVDKYLNSPLPTKTSVHPKLDNFSFMPRIELAQHDSVQVVVAMFVDLDLIQKLKIHLSTLVRFILTVRRAYRDVPYHNWTHAWTVAHFAYLLLKTAHAKEYFSDLESFVLLISCLCHDIDHRGTSSSFQVSSHSVLASLYSSAGSILERHHFAQAMCIIQTDSTNIFETFSEEGYKRALDLMKVMIIATDIANHFKISSQINKLVKSGIDKADKKHCEMILSLCMTTADLSDQTKPWESTFGVSDLLYAEFFAQGDQEKSLGYTPIEMMDRDKASVPDLQYGFLNKIVLPIYELLANIFPESSCILLCIRENMNRWKELNTLRKEFSV</sequence>
<evidence type="ECO:0000259" key="4">
    <source>
        <dbReference type="PROSITE" id="PS51845"/>
    </source>
</evidence>
<dbReference type="InterPro" id="IPR002073">
    <property type="entry name" value="PDEase_catalytic_dom"/>
</dbReference>
<proteinExistence type="predicted"/>
<dbReference type="RefSeq" id="XP_065668944.1">
    <property type="nucleotide sequence ID" value="XM_065812872.1"/>
</dbReference>
<accession>A0ABM4D3V6</accession>
<dbReference type="PROSITE" id="PS51845">
    <property type="entry name" value="PDEASE_I_2"/>
    <property type="match status" value="1"/>
</dbReference>
<evidence type="ECO:0000313" key="5">
    <source>
        <dbReference type="Proteomes" id="UP001652625"/>
    </source>
</evidence>
<dbReference type="RefSeq" id="XP_065668947.1">
    <property type="nucleotide sequence ID" value="XM_065812875.1"/>
</dbReference>
<dbReference type="InterPro" id="IPR029016">
    <property type="entry name" value="GAF-like_dom_sf"/>
</dbReference>
<evidence type="ECO:0000256" key="2">
    <source>
        <dbReference type="ARBA" id="ARBA00022723"/>
    </source>
</evidence>
<dbReference type="RefSeq" id="XP_065668948.1">
    <property type="nucleotide sequence ID" value="XM_065812876.1"/>
</dbReference>
<evidence type="ECO:0000313" key="6">
    <source>
        <dbReference type="RefSeq" id="XP_065668944.1"/>
    </source>
</evidence>
<reference evidence="6 7" key="1">
    <citation type="submission" date="2025-05" db="UniProtKB">
        <authorList>
            <consortium name="RefSeq"/>
        </authorList>
    </citation>
    <scope>IDENTIFICATION</scope>
</reference>
<dbReference type="SUPFAM" id="SSF55781">
    <property type="entry name" value="GAF domain-like"/>
    <property type="match status" value="2"/>
</dbReference>
<dbReference type="RefSeq" id="XP_065668946.1">
    <property type="nucleotide sequence ID" value="XM_065812874.1"/>
</dbReference>
<dbReference type="PANTHER" id="PTHR11347">
    <property type="entry name" value="CYCLIC NUCLEOTIDE PHOSPHODIESTERASE"/>
    <property type="match status" value="1"/>
</dbReference>
<evidence type="ECO:0000313" key="10">
    <source>
        <dbReference type="RefSeq" id="XP_065668948.1"/>
    </source>
</evidence>
<keyword evidence="2" id="KW-0479">Metal-binding</keyword>
<dbReference type="Gene3D" id="3.30.450.40">
    <property type="match status" value="2"/>
</dbReference>
<gene>
    <name evidence="6 7 8 9 10" type="primary">LOC100214201</name>
</gene>
<dbReference type="InterPro" id="IPR003607">
    <property type="entry name" value="HD/PDEase_dom"/>
</dbReference>
<dbReference type="Gene3D" id="1.10.1300.10">
    <property type="entry name" value="3'5'-cyclic nucleotide phosphodiesterase, catalytic domain"/>
    <property type="match status" value="1"/>
</dbReference>
<evidence type="ECO:0000313" key="8">
    <source>
        <dbReference type="RefSeq" id="XP_065668946.1"/>
    </source>
</evidence>
<dbReference type="SMART" id="SM00471">
    <property type="entry name" value="HDc"/>
    <property type="match status" value="1"/>
</dbReference>
<dbReference type="RefSeq" id="XP_065668945.1">
    <property type="nucleotide sequence ID" value="XM_065812873.1"/>
</dbReference>
<organism evidence="5 10">
    <name type="scientific">Hydra vulgaris</name>
    <name type="common">Hydra</name>
    <name type="synonym">Hydra attenuata</name>
    <dbReference type="NCBI Taxonomy" id="6087"/>
    <lineage>
        <taxon>Eukaryota</taxon>
        <taxon>Metazoa</taxon>
        <taxon>Cnidaria</taxon>
        <taxon>Hydrozoa</taxon>
        <taxon>Hydroidolina</taxon>
        <taxon>Anthoathecata</taxon>
        <taxon>Aplanulata</taxon>
        <taxon>Hydridae</taxon>
        <taxon>Hydra</taxon>
    </lineage>
</organism>
<evidence type="ECO:0000256" key="1">
    <source>
        <dbReference type="ARBA" id="ARBA00022535"/>
    </source>
</evidence>
<evidence type="ECO:0000313" key="7">
    <source>
        <dbReference type="RefSeq" id="XP_065668945.1"/>
    </source>
</evidence>
<dbReference type="InterPro" id="IPR003018">
    <property type="entry name" value="GAF"/>
</dbReference>